<proteinExistence type="predicted"/>
<dbReference type="EMBL" id="ANOH01000243">
    <property type="protein sequence ID" value="EMI54953.1"/>
    <property type="molecule type" value="Genomic_DNA"/>
</dbReference>
<gene>
    <name evidence="1" type="ORF">RSSM_03619</name>
</gene>
<dbReference type="PATRIC" id="fig|1263870.3.peg.3840"/>
<dbReference type="RefSeq" id="WP_008681063.1">
    <property type="nucleotide sequence ID" value="NZ_ANOH01000243.1"/>
</dbReference>
<sequence>MIADHQEYDHAKAQLAEQRKRLDLRLKGYVSRGLNDDEVERLMQPLECFYVGKLEEIKEYEKGLGTR</sequence>
<dbReference type="Proteomes" id="UP000011885">
    <property type="component" value="Unassembled WGS sequence"/>
</dbReference>
<name>M5UG14_9BACT</name>
<dbReference type="OrthoDB" id="278386at2"/>
<accession>M5UG14</accession>
<organism evidence="1 2">
    <name type="scientific">Rhodopirellula sallentina SM41</name>
    <dbReference type="NCBI Taxonomy" id="1263870"/>
    <lineage>
        <taxon>Bacteria</taxon>
        <taxon>Pseudomonadati</taxon>
        <taxon>Planctomycetota</taxon>
        <taxon>Planctomycetia</taxon>
        <taxon>Pirellulales</taxon>
        <taxon>Pirellulaceae</taxon>
        <taxon>Rhodopirellula</taxon>
    </lineage>
</organism>
<keyword evidence="2" id="KW-1185">Reference proteome</keyword>
<reference evidence="1 2" key="1">
    <citation type="journal article" date="2013" name="Mar. Genomics">
        <title>Expression of sulfatases in Rhodopirellula baltica and the diversity of sulfatases in the genus Rhodopirellula.</title>
        <authorList>
            <person name="Wegner C.E."/>
            <person name="Richter-Heitmann T."/>
            <person name="Klindworth A."/>
            <person name="Klockow C."/>
            <person name="Richter M."/>
            <person name="Achstetter T."/>
            <person name="Glockner F.O."/>
            <person name="Harder J."/>
        </authorList>
    </citation>
    <scope>NUCLEOTIDE SEQUENCE [LARGE SCALE GENOMIC DNA]</scope>
    <source>
        <strain evidence="1 2">SM41</strain>
    </source>
</reference>
<evidence type="ECO:0000313" key="1">
    <source>
        <dbReference type="EMBL" id="EMI54953.1"/>
    </source>
</evidence>
<dbReference type="AlphaFoldDB" id="M5UG14"/>
<evidence type="ECO:0000313" key="2">
    <source>
        <dbReference type="Proteomes" id="UP000011885"/>
    </source>
</evidence>
<protein>
    <submittedName>
        <fullName evidence="1">Uncharacterized protein</fullName>
    </submittedName>
</protein>
<comment type="caution">
    <text evidence="1">The sequence shown here is derived from an EMBL/GenBank/DDBJ whole genome shotgun (WGS) entry which is preliminary data.</text>
</comment>